<dbReference type="AlphaFoldDB" id="A0A0C3PTR8"/>
<keyword evidence="2" id="KW-1185">Reference proteome</keyword>
<reference evidence="1 2" key="1">
    <citation type="submission" date="2014-04" db="EMBL/GenBank/DDBJ databases">
        <authorList>
            <consortium name="DOE Joint Genome Institute"/>
            <person name="Kuo A."/>
            <person name="Girlanda M."/>
            <person name="Perotto S."/>
            <person name="Kohler A."/>
            <person name="Nagy L.G."/>
            <person name="Floudas D."/>
            <person name="Copeland A."/>
            <person name="Barry K.W."/>
            <person name="Cichocki N."/>
            <person name="Veneault-Fourrey C."/>
            <person name="LaButti K."/>
            <person name="Lindquist E.A."/>
            <person name="Lipzen A."/>
            <person name="Lundell T."/>
            <person name="Morin E."/>
            <person name="Murat C."/>
            <person name="Sun H."/>
            <person name="Tunlid A."/>
            <person name="Henrissat B."/>
            <person name="Grigoriev I.V."/>
            <person name="Hibbett D.S."/>
            <person name="Martin F."/>
            <person name="Nordberg H.P."/>
            <person name="Cantor M.N."/>
            <person name="Hua S.X."/>
        </authorList>
    </citation>
    <scope>NUCLEOTIDE SEQUENCE [LARGE SCALE GENOMIC DNA]</scope>
    <source>
        <strain evidence="1 2">MUT 4182</strain>
    </source>
</reference>
<dbReference type="EMBL" id="KN823306">
    <property type="protein sequence ID" value="KIO18180.1"/>
    <property type="molecule type" value="Genomic_DNA"/>
</dbReference>
<dbReference type="OrthoDB" id="3138061at2759"/>
<protein>
    <submittedName>
        <fullName evidence="1">Uncharacterized protein</fullName>
    </submittedName>
</protein>
<gene>
    <name evidence="1" type="ORF">M407DRAFT_246546</name>
</gene>
<organism evidence="1 2">
    <name type="scientific">Tulasnella calospora MUT 4182</name>
    <dbReference type="NCBI Taxonomy" id="1051891"/>
    <lineage>
        <taxon>Eukaryota</taxon>
        <taxon>Fungi</taxon>
        <taxon>Dikarya</taxon>
        <taxon>Basidiomycota</taxon>
        <taxon>Agaricomycotina</taxon>
        <taxon>Agaricomycetes</taxon>
        <taxon>Cantharellales</taxon>
        <taxon>Tulasnellaceae</taxon>
        <taxon>Tulasnella</taxon>
    </lineage>
</organism>
<evidence type="ECO:0000313" key="2">
    <source>
        <dbReference type="Proteomes" id="UP000054248"/>
    </source>
</evidence>
<evidence type="ECO:0000313" key="1">
    <source>
        <dbReference type="EMBL" id="KIO18180.1"/>
    </source>
</evidence>
<proteinExistence type="predicted"/>
<dbReference type="HOGENOM" id="CLU_2851384_0_0_1"/>
<sequence>MAQLSEGYWETGRVLDHEVVTCSDGRRRYRYTVAFISSRVFTFDEEELGRPGDIIDRPMLGQGTR</sequence>
<name>A0A0C3PTR8_9AGAM</name>
<accession>A0A0C3PTR8</accession>
<dbReference type="Proteomes" id="UP000054248">
    <property type="component" value="Unassembled WGS sequence"/>
</dbReference>
<reference evidence="2" key="2">
    <citation type="submission" date="2015-01" db="EMBL/GenBank/DDBJ databases">
        <title>Evolutionary Origins and Diversification of the Mycorrhizal Mutualists.</title>
        <authorList>
            <consortium name="DOE Joint Genome Institute"/>
            <consortium name="Mycorrhizal Genomics Consortium"/>
            <person name="Kohler A."/>
            <person name="Kuo A."/>
            <person name="Nagy L.G."/>
            <person name="Floudas D."/>
            <person name="Copeland A."/>
            <person name="Barry K.W."/>
            <person name="Cichocki N."/>
            <person name="Veneault-Fourrey C."/>
            <person name="LaButti K."/>
            <person name="Lindquist E.A."/>
            <person name="Lipzen A."/>
            <person name="Lundell T."/>
            <person name="Morin E."/>
            <person name="Murat C."/>
            <person name="Riley R."/>
            <person name="Ohm R."/>
            <person name="Sun H."/>
            <person name="Tunlid A."/>
            <person name="Henrissat B."/>
            <person name="Grigoriev I.V."/>
            <person name="Hibbett D.S."/>
            <person name="Martin F."/>
        </authorList>
    </citation>
    <scope>NUCLEOTIDE SEQUENCE [LARGE SCALE GENOMIC DNA]</scope>
    <source>
        <strain evidence="2">MUT 4182</strain>
    </source>
</reference>